<dbReference type="Gramene" id="KCW54393">
    <property type="protein sequence ID" value="KCW54393"/>
    <property type="gene ID" value="EUGRSUZ_I00347"/>
</dbReference>
<organism evidence="1">
    <name type="scientific">Eucalyptus grandis</name>
    <name type="common">Flooded gum</name>
    <dbReference type="NCBI Taxonomy" id="71139"/>
    <lineage>
        <taxon>Eukaryota</taxon>
        <taxon>Viridiplantae</taxon>
        <taxon>Streptophyta</taxon>
        <taxon>Embryophyta</taxon>
        <taxon>Tracheophyta</taxon>
        <taxon>Spermatophyta</taxon>
        <taxon>Magnoliopsida</taxon>
        <taxon>eudicotyledons</taxon>
        <taxon>Gunneridae</taxon>
        <taxon>Pentapetalae</taxon>
        <taxon>rosids</taxon>
        <taxon>malvids</taxon>
        <taxon>Myrtales</taxon>
        <taxon>Myrtaceae</taxon>
        <taxon>Myrtoideae</taxon>
        <taxon>Eucalypteae</taxon>
        <taxon>Eucalyptus</taxon>
    </lineage>
</organism>
<dbReference type="EMBL" id="KK198761">
    <property type="protein sequence ID" value="KCW54393.1"/>
    <property type="molecule type" value="Genomic_DNA"/>
</dbReference>
<protein>
    <submittedName>
        <fullName evidence="1">Uncharacterized protein</fullName>
    </submittedName>
</protein>
<reference evidence="1" key="1">
    <citation type="submission" date="2013-07" db="EMBL/GenBank/DDBJ databases">
        <title>The genome of Eucalyptus grandis.</title>
        <authorList>
            <person name="Schmutz J."/>
            <person name="Hayes R."/>
            <person name="Myburg A."/>
            <person name="Tuskan G."/>
            <person name="Grattapaglia D."/>
            <person name="Rokhsar D.S."/>
        </authorList>
    </citation>
    <scope>NUCLEOTIDE SEQUENCE</scope>
    <source>
        <tissue evidence="1">Leaf extractions</tissue>
    </source>
</reference>
<dbReference type="AlphaFoldDB" id="A0A059AKN1"/>
<gene>
    <name evidence="1" type="ORF">EUGRSUZ_I00347</name>
</gene>
<proteinExistence type="predicted"/>
<sequence length="70" mass="8116">MSIRQFSIALELFLYDECFIITLKGIDMPVLFKDRIVLLALLSIKNQILHKLNGKEYQIIYLLTSDSTPI</sequence>
<accession>A0A059AKN1</accession>
<name>A0A059AKN1_EUCGR</name>
<evidence type="ECO:0000313" key="1">
    <source>
        <dbReference type="EMBL" id="KCW54393.1"/>
    </source>
</evidence>
<dbReference type="InParanoid" id="A0A059AKN1"/>